<accession>A0ABX6T9L3</accession>
<dbReference type="EMBL" id="CP060782">
    <property type="protein sequence ID" value="QNP46064.1"/>
    <property type="molecule type" value="Genomic_DNA"/>
</dbReference>
<organism evidence="1 2">
    <name type="scientific">Sphingomonas sediminicola</name>
    <dbReference type="NCBI Taxonomy" id="386874"/>
    <lineage>
        <taxon>Bacteria</taxon>
        <taxon>Pseudomonadati</taxon>
        <taxon>Pseudomonadota</taxon>
        <taxon>Alphaproteobacteria</taxon>
        <taxon>Sphingomonadales</taxon>
        <taxon>Sphingomonadaceae</taxon>
        <taxon>Sphingomonas</taxon>
    </lineage>
</organism>
<protein>
    <recommendedName>
        <fullName evidence="3">DUF357 domain-containing protein</fullName>
    </recommendedName>
</protein>
<reference evidence="1 2" key="1">
    <citation type="submission" date="2020-08" db="EMBL/GenBank/DDBJ databases">
        <title>Genome sequence of Sphingomonas sediminicola KACC 15039T.</title>
        <authorList>
            <person name="Hyun D.-W."/>
            <person name="Bae J.-W."/>
        </authorList>
    </citation>
    <scope>NUCLEOTIDE SEQUENCE [LARGE SCALE GENOMIC DNA]</scope>
    <source>
        <strain evidence="1 2">KACC 15039</strain>
    </source>
</reference>
<name>A0ABX6T9L3_9SPHN</name>
<sequence length="82" mass="8986">MTREEEDCSVKVIEFCRTHFRKLGSEEFAKMGARSEDVAIAACYSAFDLASAHKGDAFAGIELARTALDVIERSLLTGETVL</sequence>
<evidence type="ECO:0000313" key="2">
    <source>
        <dbReference type="Proteomes" id="UP000516105"/>
    </source>
</evidence>
<gene>
    <name evidence="1" type="ORF">H9L14_01970</name>
</gene>
<dbReference type="RefSeq" id="WP_187709017.1">
    <property type="nucleotide sequence ID" value="NZ_CP060782.1"/>
</dbReference>
<keyword evidence="2" id="KW-1185">Reference proteome</keyword>
<dbReference type="Proteomes" id="UP000516105">
    <property type="component" value="Chromosome"/>
</dbReference>
<evidence type="ECO:0000313" key="1">
    <source>
        <dbReference type="EMBL" id="QNP46064.1"/>
    </source>
</evidence>
<proteinExistence type="predicted"/>
<evidence type="ECO:0008006" key="3">
    <source>
        <dbReference type="Google" id="ProtNLM"/>
    </source>
</evidence>